<proteinExistence type="predicted"/>
<keyword evidence="2" id="KW-1133">Transmembrane helix</keyword>
<dbReference type="AlphaFoldDB" id="A0A5M3Y235"/>
<keyword evidence="4" id="KW-1185">Reference proteome</keyword>
<keyword evidence="2" id="KW-0472">Membrane</keyword>
<organism evidence="3 4">
    <name type="scientific">Acrocarpospora pleiomorpha</name>
    <dbReference type="NCBI Taxonomy" id="90975"/>
    <lineage>
        <taxon>Bacteria</taxon>
        <taxon>Bacillati</taxon>
        <taxon>Actinomycetota</taxon>
        <taxon>Actinomycetes</taxon>
        <taxon>Streptosporangiales</taxon>
        <taxon>Streptosporangiaceae</taxon>
        <taxon>Acrocarpospora</taxon>
    </lineage>
</organism>
<evidence type="ECO:0000313" key="3">
    <source>
        <dbReference type="EMBL" id="GES27330.1"/>
    </source>
</evidence>
<dbReference type="InterPro" id="IPR047789">
    <property type="entry name" value="CU044_5270-like"/>
</dbReference>
<evidence type="ECO:0000256" key="2">
    <source>
        <dbReference type="SAM" id="Phobius"/>
    </source>
</evidence>
<dbReference type="EMBL" id="BLAF01000122">
    <property type="protein sequence ID" value="GES27330.1"/>
    <property type="molecule type" value="Genomic_DNA"/>
</dbReference>
<evidence type="ECO:0000313" key="4">
    <source>
        <dbReference type="Proteomes" id="UP000377595"/>
    </source>
</evidence>
<protein>
    <submittedName>
        <fullName evidence="3">Uncharacterized protein</fullName>
    </submittedName>
</protein>
<dbReference type="RefSeq" id="WP_155351991.1">
    <property type="nucleotide sequence ID" value="NZ_BAAAHM010000020.1"/>
</dbReference>
<dbReference type="OrthoDB" id="3612087at2"/>
<name>A0A5M3Y235_9ACTN</name>
<keyword evidence="2" id="KW-0812">Transmembrane</keyword>
<evidence type="ECO:0000256" key="1">
    <source>
        <dbReference type="SAM" id="MobiDB-lite"/>
    </source>
</evidence>
<gene>
    <name evidence="3" type="ORF">Aple_102300</name>
</gene>
<accession>A0A5M3Y235</accession>
<feature type="region of interest" description="Disordered" evidence="1">
    <location>
        <begin position="328"/>
        <end position="363"/>
    </location>
</feature>
<feature type="transmembrane region" description="Helical" evidence="2">
    <location>
        <begin position="37"/>
        <end position="59"/>
    </location>
</feature>
<feature type="compositionally biased region" description="Low complexity" evidence="1">
    <location>
        <begin position="337"/>
        <end position="363"/>
    </location>
</feature>
<reference evidence="3 4" key="1">
    <citation type="submission" date="2019-10" db="EMBL/GenBank/DDBJ databases">
        <title>Whole genome shotgun sequence of Acrocarpospora pleiomorpha NBRC 16267.</title>
        <authorList>
            <person name="Ichikawa N."/>
            <person name="Kimura A."/>
            <person name="Kitahashi Y."/>
            <person name="Komaki H."/>
            <person name="Oguchi A."/>
        </authorList>
    </citation>
    <scope>NUCLEOTIDE SEQUENCE [LARGE SCALE GENOMIC DNA]</scope>
    <source>
        <strain evidence="3 4">NBRC 16267</strain>
    </source>
</reference>
<dbReference type="Proteomes" id="UP000377595">
    <property type="component" value="Unassembled WGS sequence"/>
</dbReference>
<sequence length="363" mass="38787">MNDEIELVAQIRPDVEPYDADAKIAARARLRTSRRKAYRIVLAGALAVGAVAATTVVAMNRPEREATPVVVAMPKMAKMSAEELLGRAAGQAAGDDLRPRADQYIEVSSQVMYSATAVSSGETSRYLYRNNRTIWQSADGSRAGVLQSEGLEPKAYPGWPVPDHAWDNVGDVSLMKLSKCEAGPLWYRYDYVSLSQWPDDVTGMRAFLYNEGRNGNGPDQAAWTAVGDILRENYVPPAQRAALFKAAATIPGVTVNENAQDAAGRHGLGAGREFLGIRQEIVFDATTYELLGERQVVVDAEQAKAPVGSVLASTAQLEVKITDTVPAVADDPGLVCPEPASSPAPATDSSKSPTTEPSSPSPS</sequence>
<comment type="caution">
    <text evidence="3">The sequence shown here is derived from an EMBL/GenBank/DDBJ whole genome shotgun (WGS) entry which is preliminary data.</text>
</comment>
<dbReference type="NCBIfam" id="NF038083">
    <property type="entry name" value="CU044_5270_fam"/>
    <property type="match status" value="1"/>
</dbReference>